<sequence length="245" mass="26481">MRFEGAEGRWRAGLGALRNVVRQELVTRQLDRHLPKAPARVLDAGCGQGTQALRMAERGHDVTGVDASGELLDLIEPGRIRTIRSDLSELSSLFEPASFDVVLCHGVLMYLDDPGPLLTDLAALVRPGGFLSLLVRNGDALAMRPGLMGDWQAALRAFEGTGYTNRLGVRARADRRLDLTAALSARGLEVTDWYGVRVFTDLDQGGAPPPADLDALLACEERAGSTDPYRSVAALTHLIGGRQER</sequence>
<reference evidence="5 6" key="1">
    <citation type="submission" date="2020-10" db="EMBL/GenBank/DDBJ databases">
        <title>Sequencing the genomes of 1000 actinobacteria strains.</title>
        <authorList>
            <person name="Klenk H.-P."/>
        </authorList>
    </citation>
    <scope>NUCLEOTIDE SEQUENCE [LARGE SCALE GENOMIC DNA]</scope>
    <source>
        <strain evidence="5 6">DSM 43748</strain>
    </source>
</reference>
<dbReference type="GO" id="GO:0008168">
    <property type="term" value="F:methyltransferase activity"/>
    <property type="evidence" value="ECO:0007669"/>
    <property type="project" value="UniProtKB-KW"/>
</dbReference>
<dbReference type="PANTHER" id="PTHR43464:SF19">
    <property type="entry name" value="UBIQUINONE BIOSYNTHESIS O-METHYLTRANSFERASE, MITOCHONDRIAL"/>
    <property type="match status" value="1"/>
</dbReference>
<protein>
    <submittedName>
        <fullName evidence="5">SAM-dependent methyltransferase</fullName>
    </submittedName>
</protein>
<gene>
    <name evidence="5" type="ORF">H4W81_001470</name>
</gene>
<dbReference type="PANTHER" id="PTHR43464">
    <property type="entry name" value="METHYLTRANSFERASE"/>
    <property type="match status" value="1"/>
</dbReference>
<evidence type="ECO:0000256" key="1">
    <source>
        <dbReference type="ARBA" id="ARBA00022603"/>
    </source>
</evidence>
<comment type="caution">
    <text evidence="5">The sequence shown here is derived from an EMBL/GenBank/DDBJ whole genome shotgun (WGS) entry which is preliminary data.</text>
</comment>
<evidence type="ECO:0000259" key="4">
    <source>
        <dbReference type="Pfam" id="PF08241"/>
    </source>
</evidence>
<proteinExistence type="predicted"/>
<keyword evidence="1 5" id="KW-0489">Methyltransferase</keyword>
<keyword evidence="6" id="KW-1185">Reference proteome</keyword>
<feature type="domain" description="Methyltransferase type 11" evidence="4">
    <location>
        <begin position="42"/>
        <end position="132"/>
    </location>
</feature>
<name>A0ABR9K9L3_9ACTN</name>
<keyword evidence="2" id="KW-0808">Transferase</keyword>
<organism evidence="5 6">
    <name type="scientific">Nonomuraea africana</name>
    <dbReference type="NCBI Taxonomy" id="46171"/>
    <lineage>
        <taxon>Bacteria</taxon>
        <taxon>Bacillati</taxon>
        <taxon>Actinomycetota</taxon>
        <taxon>Actinomycetes</taxon>
        <taxon>Streptosporangiales</taxon>
        <taxon>Streptosporangiaceae</taxon>
        <taxon>Nonomuraea</taxon>
    </lineage>
</organism>
<dbReference type="GO" id="GO:0032259">
    <property type="term" value="P:methylation"/>
    <property type="evidence" value="ECO:0007669"/>
    <property type="project" value="UniProtKB-KW"/>
</dbReference>
<dbReference type="InterPro" id="IPR029063">
    <property type="entry name" value="SAM-dependent_MTases_sf"/>
</dbReference>
<accession>A0ABR9K9L3</accession>
<evidence type="ECO:0000313" key="5">
    <source>
        <dbReference type="EMBL" id="MBE1558691.1"/>
    </source>
</evidence>
<keyword evidence="3" id="KW-0949">S-adenosyl-L-methionine</keyword>
<evidence type="ECO:0000313" key="6">
    <source>
        <dbReference type="Proteomes" id="UP000661607"/>
    </source>
</evidence>
<evidence type="ECO:0000256" key="3">
    <source>
        <dbReference type="ARBA" id="ARBA00022691"/>
    </source>
</evidence>
<dbReference type="CDD" id="cd02440">
    <property type="entry name" value="AdoMet_MTases"/>
    <property type="match status" value="1"/>
</dbReference>
<dbReference type="RefSeq" id="WP_192774075.1">
    <property type="nucleotide sequence ID" value="NZ_BAAASY010000003.1"/>
</dbReference>
<dbReference type="Proteomes" id="UP000661607">
    <property type="component" value="Unassembled WGS sequence"/>
</dbReference>
<dbReference type="Pfam" id="PF08241">
    <property type="entry name" value="Methyltransf_11"/>
    <property type="match status" value="1"/>
</dbReference>
<dbReference type="Gene3D" id="3.40.50.150">
    <property type="entry name" value="Vaccinia Virus protein VP39"/>
    <property type="match status" value="1"/>
</dbReference>
<dbReference type="EMBL" id="JADBEF010000001">
    <property type="protein sequence ID" value="MBE1558691.1"/>
    <property type="molecule type" value="Genomic_DNA"/>
</dbReference>
<dbReference type="InterPro" id="IPR013216">
    <property type="entry name" value="Methyltransf_11"/>
</dbReference>
<evidence type="ECO:0000256" key="2">
    <source>
        <dbReference type="ARBA" id="ARBA00022679"/>
    </source>
</evidence>
<dbReference type="SUPFAM" id="SSF53335">
    <property type="entry name" value="S-adenosyl-L-methionine-dependent methyltransferases"/>
    <property type="match status" value="1"/>
</dbReference>